<feature type="domain" description="Amidase" evidence="1">
    <location>
        <begin position="78"/>
        <end position="146"/>
    </location>
</feature>
<dbReference type="InterPro" id="IPR036928">
    <property type="entry name" value="AS_sf"/>
</dbReference>
<organism evidence="3 4">
    <name type="scientific">Platanthera guangdongensis</name>
    <dbReference type="NCBI Taxonomy" id="2320717"/>
    <lineage>
        <taxon>Eukaryota</taxon>
        <taxon>Viridiplantae</taxon>
        <taxon>Streptophyta</taxon>
        <taxon>Embryophyta</taxon>
        <taxon>Tracheophyta</taxon>
        <taxon>Spermatophyta</taxon>
        <taxon>Magnoliopsida</taxon>
        <taxon>Liliopsida</taxon>
        <taxon>Asparagales</taxon>
        <taxon>Orchidaceae</taxon>
        <taxon>Orchidoideae</taxon>
        <taxon>Orchideae</taxon>
        <taxon>Orchidinae</taxon>
        <taxon>Platanthera</taxon>
    </lineage>
</organism>
<name>A0ABR2LZZ2_9ASPA</name>
<dbReference type="InterPro" id="IPR023631">
    <property type="entry name" value="Amidase_dom"/>
</dbReference>
<dbReference type="InterPro" id="IPR005381">
    <property type="entry name" value="Znf-XS_domain"/>
</dbReference>
<dbReference type="Pfam" id="PF03470">
    <property type="entry name" value="zf-XS"/>
    <property type="match status" value="1"/>
</dbReference>
<evidence type="ECO:0000313" key="3">
    <source>
        <dbReference type="EMBL" id="KAK8955410.1"/>
    </source>
</evidence>
<evidence type="ECO:0000313" key="4">
    <source>
        <dbReference type="Proteomes" id="UP001412067"/>
    </source>
</evidence>
<dbReference type="PANTHER" id="PTHR42678:SF34">
    <property type="entry name" value="OS04G0183300 PROTEIN"/>
    <property type="match status" value="1"/>
</dbReference>
<comment type="caution">
    <text evidence="3">The sequence shown here is derived from an EMBL/GenBank/DDBJ whole genome shotgun (WGS) entry which is preliminary data.</text>
</comment>
<dbReference type="EMBL" id="JBBWWR010000013">
    <property type="protein sequence ID" value="KAK8955410.1"/>
    <property type="molecule type" value="Genomic_DNA"/>
</dbReference>
<dbReference type="SUPFAM" id="SSF75304">
    <property type="entry name" value="Amidase signature (AS) enzymes"/>
    <property type="match status" value="1"/>
</dbReference>
<keyword evidence="4" id="KW-1185">Reference proteome</keyword>
<protein>
    <submittedName>
        <fullName evidence="3">Uncharacterized protein</fullName>
    </submittedName>
</protein>
<dbReference type="Gene3D" id="3.90.1300.10">
    <property type="entry name" value="Amidase signature (AS) domain"/>
    <property type="match status" value="1"/>
</dbReference>
<evidence type="ECO:0000259" key="1">
    <source>
        <dbReference type="Pfam" id="PF01425"/>
    </source>
</evidence>
<reference evidence="3 4" key="1">
    <citation type="journal article" date="2022" name="Nat. Plants">
        <title>Genomes of leafy and leafless Platanthera orchids illuminate the evolution of mycoheterotrophy.</title>
        <authorList>
            <person name="Li M.H."/>
            <person name="Liu K.W."/>
            <person name="Li Z."/>
            <person name="Lu H.C."/>
            <person name="Ye Q.L."/>
            <person name="Zhang D."/>
            <person name="Wang J.Y."/>
            <person name="Li Y.F."/>
            <person name="Zhong Z.M."/>
            <person name="Liu X."/>
            <person name="Yu X."/>
            <person name="Liu D.K."/>
            <person name="Tu X.D."/>
            <person name="Liu B."/>
            <person name="Hao Y."/>
            <person name="Liao X.Y."/>
            <person name="Jiang Y.T."/>
            <person name="Sun W.H."/>
            <person name="Chen J."/>
            <person name="Chen Y.Q."/>
            <person name="Ai Y."/>
            <person name="Zhai J.W."/>
            <person name="Wu S.S."/>
            <person name="Zhou Z."/>
            <person name="Hsiao Y.Y."/>
            <person name="Wu W.L."/>
            <person name="Chen Y.Y."/>
            <person name="Lin Y.F."/>
            <person name="Hsu J.L."/>
            <person name="Li C.Y."/>
            <person name="Wang Z.W."/>
            <person name="Zhao X."/>
            <person name="Zhong W.Y."/>
            <person name="Ma X.K."/>
            <person name="Ma L."/>
            <person name="Huang J."/>
            <person name="Chen G.Z."/>
            <person name="Huang M.Z."/>
            <person name="Huang L."/>
            <person name="Peng D.H."/>
            <person name="Luo Y.B."/>
            <person name="Zou S.Q."/>
            <person name="Chen S.P."/>
            <person name="Lan S."/>
            <person name="Tsai W.C."/>
            <person name="Van de Peer Y."/>
            <person name="Liu Z.J."/>
        </authorList>
    </citation>
    <scope>NUCLEOTIDE SEQUENCE [LARGE SCALE GENOMIC DNA]</scope>
    <source>
        <strain evidence="3">Lor288</strain>
    </source>
</reference>
<dbReference type="Proteomes" id="UP001412067">
    <property type="component" value="Unassembled WGS sequence"/>
</dbReference>
<accession>A0ABR2LZZ2</accession>
<dbReference type="Pfam" id="PF01425">
    <property type="entry name" value="Amidase"/>
    <property type="match status" value="1"/>
</dbReference>
<evidence type="ECO:0000259" key="2">
    <source>
        <dbReference type="Pfam" id="PF03470"/>
    </source>
</evidence>
<gene>
    <name evidence="3" type="ORF">KSP40_PGU019134</name>
</gene>
<sequence>MGKHKVAIANDMYRCPFCPGKKKQEYHLKDLLQHSVGVGSSNRTVVAFHSTAAIDYGESTISDIQSYFVDGSLTSRHLVSFYITRIQSLNPYLHAIIEVNPDALSNADIADLQRLFGSLLSCGILHDIPILLKDNIATRDRLNTTAVS</sequence>
<feature type="domain" description="Zinc finger-XS" evidence="2">
    <location>
        <begin position="15"/>
        <end position="49"/>
    </location>
</feature>
<proteinExistence type="predicted"/>
<dbReference type="PANTHER" id="PTHR42678">
    <property type="entry name" value="AMIDASE"/>
    <property type="match status" value="1"/>
</dbReference>